<evidence type="ECO:0000259" key="11">
    <source>
        <dbReference type="Pfam" id="PF07715"/>
    </source>
</evidence>
<dbReference type="SUPFAM" id="SSF56935">
    <property type="entry name" value="Porins"/>
    <property type="match status" value="1"/>
</dbReference>
<evidence type="ECO:0000256" key="4">
    <source>
        <dbReference type="ARBA" id="ARBA00022692"/>
    </source>
</evidence>
<protein>
    <submittedName>
        <fullName evidence="12">Enterobactin outer-membrane receptor</fullName>
    </submittedName>
</protein>
<dbReference type="Pfam" id="PF07715">
    <property type="entry name" value="Plug"/>
    <property type="match status" value="1"/>
</dbReference>
<evidence type="ECO:0000256" key="5">
    <source>
        <dbReference type="ARBA" id="ARBA00023077"/>
    </source>
</evidence>
<dbReference type="InterPro" id="IPR039426">
    <property type="entry name" value="TonB-dep_rcpt-like"/>
</dbReference>
<dbReference type="KEGG" id="cgle:NCTC11432_02273"/>
<dbReference type="OrthoDB" id="9805434at2"/>
<feature type="domain" description="TonB-dependent receptor-like beta-barrel" evidence="10">
    <location>
        <begin position="296"/>
        <end position="777"/>
    </location>
</feature>
<evidence type="ECO:0000256" key="2">
    <source>
        <dbReference type="ARBA" id="ARBA00022448"/>
    </source>
</evidence>
<dbReference type="GO" id="GO:0009279">
    <property type="term" value="C:cell outer membrane"/>
    <property type="evidence" value="ECO:0007669"/>
    <property type="project" value="UniProtKB-SubCell"/>
</dbReference>
<keyword evidence="2 8" id="KW-0813">Transport</keyword>
<dbReference type="InterPro" id="IPR000531">
    <property type="entry name" value="Beta-barrel_TonB"/>
</dbReference>
<evidence type="ECO:0000256" key="3">
    <source>
        <dbReference type="ARBA" id="ARBA00022452"/>
    </source>
</evidence>
<dbReference type="InterPro" id="IPR037066">
    <property type="entry name" value="Plug_dom_sf"/>
</dbReference>
<comment type="subcellular location">
    <subcellularLocation>
        <location evidence="1 8">Cell outer membrane</location>
        <topology evidence="1 8">Multi-pass membrane protein</topology>
    </subcellularLocation>
</comment>
<proteinExistence type="inferred from homology"/>
<keyword evidence="3 8" id="KW-1134">Transmembrane beta strand</keyword>
<feature type="domain" description="TonB-dependent receptor plug" evidence="11">
    <location>
        <begin position="67"/>
        <end position="186"/>
    </location>
</feature>
<organism evidence="12 13">
    <name type="scientific">Chryseobacterium gleum</name>
    <name type="common">Flavobacterium gleum</name>
    <dbReference type="NCBI Taxonomy" id="250"/>
    <lineage>
        <taxon>Bacteria</taxon>
        <taxon>Pseudomonadati</taxon>
        <taxon>Bacteroidota</taxon>
        <taxon>Flavobacteriia</taxon>
        <taxon>Flavobacteriales</taxon>
        <taxon>Weeksellaceae</taxon>
        <taxon>Chryseobacterium group</taxon>
        <taxon>Chryseobacterium</taxon>
    </lineage>
</organism>
<sequence>MINVDFFIRFIEYLIINMKKNLFNGKIYALVLSGAGAMGYAQDSIKQNKIDEVVVTTGRTKPRTIITSAIPIDNISAVQLKSTGQTTFDKALTYAVPSFNSSQQTVSDATAHFDPADLRGLGPSRTLVLVNNKRKNQSALIYVNDTPGKGEVGTDLKSIPSAALQNVEVLRDGASAQYGSDAIAGVINIILKNSVGKSTVNLFSGITSKGDGFNIGADFNTGIRVAKNGSLNLTLGFSSQNKTNRAGSVTKDELFGVDNAWTQANPGLGMIIGQPQTKVANMFVNFELPTSETGKFYAFGGTTYRNGTSYGLYRTPYWVTSDFGLLTPKGQPYNGFQPEFKTDVYDYNLTSGWKGMFGKWSFDGSATFGSNAVDYVVGNTINVSLGANSPTRFKAGGHQFSNIIGNIDISRDFGSFVLGAGAEVRNENYQAKAGEEASYIGSGAESFPGLQPQNEVNKNRQNIGAYINAEWDVTKNLLFGGTVRYENFSDFGNNVSWKGNARYKLLDDKLVFRGSVSTGFRAPSLHQIYYSNVQTKITGNTVANQGTFNNDSQIIRSDLGVPKLNAEKAFNITGGLAVKPFKNLTITADYYRIKIKDRVLFSGDIGYKTGAPGSPDLTNPVEVILNNNKITSLKFFTNAVNTVTQGIDFVANYYTSAIGKGRLGIIAAFNYNETKIVDNIAVPPILAQNGYSENFFDRKEQSRIISARPKTKTILSLSYDISKFNFNLNNTYFGSVTWQHATDPAKDQTFSGKVITDIVLTYKITNDFKVSGVVNNLFNIYPDVIDSKGDVVTDLGGRFRYPWEVNQFGFNGTTFQLNVNYTF</sequence>
<dbReference type="InterPro" id="IPR012910">
    <property type="entry name" value="Plug_dom"/>
</dbReference>
<evidence type="ECO:0000313" key="13">
    <source>
        <dbReference type="Proteomes" id="UP000279227"/>
    </source>
</evidence>
<evidence type="ECO:0000259" key="10">
    <source>
        <dbReference type="Pfam" id="PF00593"/>
    </source>
</evidence>
<evidence type="ECO:0000256" key="1">
    <source>
        <dbReference type="ARBA" id="ARBA00004571"/>
    </source>
</evidence>
<evidence type="ECO:0000256" key="8">
    <source>
        <dbReference type="PROSITE-ProRule" id="PRU01360"/>
    </source>
</evidence>
<dbReference type="PANTHER" id="PTHR47234">
    <property type="match status" value="1"/>
</dbReference>
<dbReference type="InterPro" id="IPR036942">
    <property type="entry name" value="Beta-barrel_TonB_sf"/>
</dbReference>
<keyword evidence="7 8" id="KW-0998">Cell outer membrane</keyword>
<name>A0A448B2D1_CHRGE</name>
<dbReference type="EMBL" id="LR134289">
    <property type="protein sequence ID" value="VEE07688.1"/>
    <property type="molecule type" value="Genomic_DNA"/>
</dbReference>
<evidence type="ECO:0000256" key="6">
    <source>
        <dbReference type="ARBA" id="ARBA00023136"/>
    </source>
</evidence>
<gene>
    <name evidence="12" type="primary">fepA_1</name>
    <name evidence="12" type="ORF">NCTC11432_02273</name>
</gene>
<dbReference type="Gene3D" id="2.40.170.20">
    <property type="entry name" value="TonB-dependent receptor, beta-barrel domain"/>
    <property type="match status" value="1"/>
</dbReference>
<accession>A0A448B2D1</accession>
<keyword evidence="6 8" id="KW-0472">Membrane</keyword>
<evidence type="ECO:0000256" key="7">
    <source>
        <dbReference type="ARBA" id="ARBA00023237"/>
    </source>
</evidence>
<dbReference type="Gene3D" id="2.170.130.10">
    <property type="entry name" value="TonB-dependent receptor, plug domain"/>
    <property type="match status" value="1"/>
</dbReference>
<dbReference type="STRING" id="525257.HMPREF0204_12178"/>
<keyword evidence="12" id="KW-0675">Receptor</keyword>
<keyword evidence="5 9" id="KW-0798">TonB box</keyword>
<dbReference type="Proteomes" id="UP000279227">
    <property type="component" value="Chromosome"/>
</dbReference>
<dbReference type="PROSITE" id="PS52016">
    <property type="entry name" value="TONB_DEPENDENT_REC_3"/>
    <property type="match status" value="1"/>
</dbReference>
<comment type="similarity">
    <text evidence="8 9">Belongs to the TonB-dependent receptor family.</text>
</comment>
<dbReference type="Pfam" id="PF00593">
    <property type="entry name" value="TonB_dep_Rec_b-barrel"/>
    <property type="match status" value="1"/>
</dbReference>
<keyword evidence="4 8" id="KW-0812">Transmembrane</keyword>
<reference evidence="12 13" key="1">
    <citation type="submission" date="2018-12" db="EMBL/GenBank/DDBJ databases">
        <authorList>
            <consortium name="Pathogen Informatics"/>
        </authorList>
    </citation>
    <scope>NUCLEOTIDE SEQUENCE [LARGE SCALE GENOMIC DNA]</scope>
    <source>
        <strain evidence="12 13">NCTC11432</strain>
    </source>
</reference>
<evidence type="ECO:0000313" key="12">
    <source>
        <dbReference type="EMBL" id="VEE07688.1"/>
    </source>
</evidence>
<dbReference type="PANTHER" id="PTHR47234:SF3">
    <property type="entry name" value="SECRETIN_TONB SHORT N-TERMINAL DOMAIN-CONTAINING PROTEIN"/>
    <property type="match status" value="1"/>
</dbReference>
<dbReference type="AlphaFoldDB" id="A0A448B2D1"/>
<evidence type="ECO:0000256" key="9">
    <source>
        <dbReference type="RuleBase" id="RU003357"/>
    </source>
</evidence>